<comment type="similarity">
    <text evidence="1">Belongs to the IF-3 family.</text>
</comment>
<reference evidence="4" key="1">
    <citation type="submission" date="2014-03" db="EMBL/GenBank/DDBJ databases">
        <title>The sialotranscriptome of Amblyomma triste, Amblyomma parvum and Amblyomma cajennense ticks, uncovered by 454-based RNA-seq.</title>
        <authorList>
            <person name="Garcia G.R."/>
            <person name="Gardinassi L.G."/>
            <person name="Ribeiro J.M."/>
            <person name="Anatriello E."/>
            <person name="Ferreira B.R."/>
            <person name="Moreira H.N."/>
            <person name="Mafra C."/>
            <person name="Olegario M.M."/>
            <person name="Szabo P.J."/>
            <person name="Miranda-Santos I.K."/>
            <person name="Maruyama S.R."/>
        </authorList>
    </citation>
    <scope>NUCLEOTIDE SEQUENCE</scope>
    <source>
        <strain evidence="4">Uberlandia</strain>
        <tissue evidence="4">Salivary glands</tissue>
    </source>
</reference>
<sequence length="201" mass="22577">MVALCSYVNTAKVRRSQKTKTEFVLLVNTDGKVLGTKTKDEALAFAKKHDCYLVQLEDGRHAEAKKRKVYQIMTSQQMLEHEERIANGGEAKSAPATGKQHLVKNVIASSKITENDLNTKLKSIKKWLDKKCEIRVGVTGTPESTKQLEIIYQKFESSLAGEARFLQKRITNGVLKFVIMPVAEKKNSEKSHPSKQEASEE</sequence>
<evidence type="ECO:0000256" key="2">
    <source>
        <dbReference type="ARBA" id="ARBA00022540"/>
    </source>
</evidence>
<accession>A0A023FCI9</accession>
<keyword evidence="3" id="KW-0648">Protein biosynthesis</keyword>
<dbReference type="EMBL" id="GBBK01004991">
    <property type="protein sequence ID" value="JAC19491.1"/>
    <property type="molecule type" value="mRNA"/>
</dbReference>
<keyword evidence="2" id="KW-0396">Initiation factor</keyword>
<dbReference type="GO" id="GO:0032790">
    <property type="term" value="P:ribosome disassembly"/>
    <property type="evidence" value="ECO:0007669"/>
    <property type="project" value="TreeGrafter"/>
</dbReference>
<dbReference type="SUPFAM" id="SSF54364">
    <property type="entry name" value="Translation initiation factor IF3, N-terminal domain"/>
    <property type="match status" value="1"/>
</dbReference>
<proteinExistence type="evidence at transcript level"/>
<dbReference type="PANTHER" id="PTHR10938:SF0">
    <property type="entry name" value="TRANSLATION INITIATION FACTOR IF-3, MITOCHONDRIAL"/>
    <property type="match status" value="1"/>
</dbReference>
<evidence type="ECO:0000313" key="4">
    <source>
        <dbReference type="EMBL" id="JAC19491.1"/>
    </source>
</evidence>
<evidence type="ECO:0000256" key="3">
    <source>
        <dbReference type="ARBA" id="ARBA00022917"/>
    </source>
</evidence>
<dbReference type="GO" id="GO:0005739">
    <property type="term" value="C:mitochondrion"/>
    <property type="evidence" value="ECO:0007669"/>
    <property type="project" value="TreeGrafter"/>
</dbReference>
<dbReference type="InterPro" id="IPR036788">
    <property type="entry name" value="T_IF-3_C_sf"/>
</dbReference>
<dbReference type="GO" id="GO:0043022">
    <property type="term" value="F:ribosome binding"/>
    <property type="evidence" value="ECO:0007669"/>
    <property type="project" value="TreeGrafter"/>
</dbReference>
<dbReference type="InterPro" id="IPR036787">
    <property type="entry name" value="T_IF-3_N_sf"/>
</dbReference>
<dbReference type="InterPro" id="IPR001288">
    <property type="entry name" value="Translation_initiation_fac_3"/>
</dbReference>
<dbReference type="GO" id="GO:0070124">
    <property type="term" value="P:mitochondrial translational initiation"/>
    <property type="evidence" value="ECO:0007669"/>
    <property type="project" value="TreeGrafter"/>
</dbReference>
<evidence type="ECO:0000256" key="1">
    <source>
        <dbReference type="ARBA" id="ARBA00005439"/>
    </source>
</evidence>
<dbReference type="AlphaFoldDB" id="A0A023FCI9"/>
<organism evidence="4">
    <name type="scientific">Amblyomma cajennense</name>
    <name type="common">Cayenne tick</name>
    <name type="synonym">Acarus cajennensis</name>
    <dbReference type="NCBI Taxonomy" id="34607"/>
    <lineage>
        <taxon>Eukaryota</taxon>
        <taxon>Metazoa</taxon>
        <taxon>Ecdysozoa</taxon>
        <taxon>Arthropoda</taxon>
        <taxon>Chelicerata</taxon>
        <taxon>Arachnida</taxon>
        <taxon>Acari</taxon>
        <taxon>Parasitiformes</taxon>
        <taxon>Ixodida</taxon>
        <taxon>Ixodoidea</taxon>
        <taxon>Ixodidae</taxon>
        <taxon>Amblyomminae</taxon>
        <taxon>Amblyomma</taxon>
    </lineage>
</organism>
<name>A0A023FCI9_AMBCJ</name>
<dbReference type="GO" id="GO:0003743">
    <property type="term" value="F:translation initiation factor activity"/>
    <property type="evidence" value="ECO:0007669"/>
    <property type="project" value="UniProtKB-KW"/>
</dbReference>
<dbReference type="SUPFAM" id="SSF55200">
    <property type="entry name" value="Translation initiation factor IF3, C-terminal domain"/>
    <property type="match status" value="1"/>
</dbReference>
<dbReference type="Gene3D" id="3.30.110.10">
    <property type="entry name" value="Translation initiation factor 3 (IF-3), C-terminal domain"/>
    <property type="match status" value="1"/>
</dbReference>
<dbReference type="PANTHER" id="PTHR10938">
    <property type="entry name" value="TRANSLATION INITIATION FACTOR IF-3"/>
    <property type="match status" value="1"/>
</dbReference>
<protein>
    <submittedName>
        <fullName evidence="4">Uncharacterized protein</fullName>
    </submittedName>
</protein>